<feature type="domain" description="DUF4440" evidence="1">
    <location>
        <begin position="9"/>
        <end position="116"/>
    </location>
</feature>
<dbReference type="EMBL" id="RSCL01000006">
    <property type="protein sequence ID" value="RUT06768.1"/>
    <property type="molecule type" value="Genomic_DNA"/>
</dbReference>
<sequence>MDNQIEHQIIEAEEKLRLAMLNSDVKALDELLSSRLIFTNHQGHLVSKEEDLAGHKSGALKLNSLLASEQHILLTGDVAIVSVKMQLSGSYNDTPTNGIFRFTRVWSHSGEGTWQIIAGHSGIVS</sequence>
<reference evidence="2" key="2">
    <citation type="journal article" date="2019" name="Genome Biol. Evol.">
        <title>Day and night: Metabolic profiles and evolutionary relationships of six axenic non-marine cyanobacteria.</title>
        <authorList>
            <person name="Will S.E."/>
            <person name="Henke P."/>
            <person name="Boedeker C."/>
            <person name="Huang S."/>
            <person name="Brinkmann H."/>
            <person name="Rohde M."/>
            <person name="Jarek M."/>
            <person name="Friedl T."/>
            <person name="Seufert S."/>
            <person name="Schumacher M."/>
            <person name="Overmann J."/>
            <person name="Neumann-Schaal M."/>
            <person name="Petersen J."/>
        </authorList>
    </citation>
    <scope>NUCLEOTIDE SEQUENCE [LARGE SCALE GENOMIC DNA]</scope>
    <source>
        <strain evidence="2">PCC 7102</strain>
    </source>
</reference>
<evidence type="ECO:0000313" key="2">
    <source>
        <dbReference type="EMBL" id="RUT06768.1"/>
    </source>
</evidence>
<dbReference type="SUPFAM" id="SSF54427">
    <property type="entry name" value="NTF2-like"/>
    <property type="match status" value="1"/>
</dbReference>
<organism evidence="2 3">
    <name type="scientific">Dulcicalothrix desertica PCC 7102</name>
    <dbReference type="NCBI Taxonomy" id="232991"/>
    <lineage>
        <taxon>Bacteria</taxon>
        <taxon>Bacillati</taxon>
        <taxon>Cyanobacteriota</taxon>
        <taxon>Cyanophyceae</taxon>
        <taxon>Nostocales</taxon>
        <taxon>Calotrichaceae</taxon>
        <taxon>Dulcicalothrix</taxon>
    </lineage>
</organism>
<dbReference type="InterPro" id="IPR032710">
    <property type="entry name" value="NTF2-like_dom_sf"/>
</dbReference>
<gene>
    <name evidence="2" type="ORF">DSM106972_030250</name>
</gene>
<evidence type="ECO:0000259" key="1">
    <source>
        <dbReference type="Pfam" id="PF14534"/>
    </source>
</evidence>
<comment type="caution">
    <text evidence="2">The sequence shown here is derived from an EMBL/GenBank/DDBJ whole genome shotgun (WGS) entry which is preliminary data.</text>
</comment>
<dbReference type="Proteomes" id="UP000271624">
    <property type="component" value="Unassembled WGS sequence"/>
</dbReference>
<protein>
    <recommendedName>
        <fullName evidence="1">DUF4440 domain-containing protein</fullName>
    </recommendedName>
</protein>
<reference evidence="2" key="1">
    <citation type="submission" date="2018-12" db="EMBL/GenBank/DDBJ databases">
        <authorList>
            <person name="Will S."/>
            <person name="Neumann-Schaal M."/>
            <person name="Henke P."/>
        </authorList>
    </citation>
    <scope>NUCLEOTIDE SEQUENCE</scope>
    <source>
        <strain evidence="2">PCC 7102</strain>
    </source>
</reference>
<dbReference type="InterPro" id="IPR027843">
    <property type="entry name" value="DUF4440"/>
</dbReference>
<keyword evidence="3" id="KW-1185">Reference proteome</keyword>
<dbReference type="Pfam" id="PF14534">
    <property type="entry name" value="DUF4440"/>
    <property type="match status" value="1"/>
</dbReference>
<dbReference type="OrthoDB" id="5383110at2"/>
<accession>A0A3S1J319</accession>
<name>A0A3S1J319_9CYAN</name>
<proteinExistence type="predicted"/>
<dbReference type="AlphaFoldDB" id="A0A3S1J319"/>
<dbReference type="RefSeq" id="WP_127081530.1">
    <property type="nucleotide sequence ID" value="NZ_RSCL01000006.1"/>
</dbReference>
<evidence type="ECO:0000313" key="3">
    <source>
        <dbReference type="Proteomes" id="UP000271624"/>
    </source>
</evidence>
<dbReference type="Gene3D" id="3.10.450.50">
    <property type="match status" value="1"/>
</dbReference>